<accession>A0ABT5UJJ1</accession>
<evidence type="ECO:0000256" key="7">
    <source>
        <dbReference type="SAM" id="Phobius"/>
    </source>
</evidence>
<gene>
    <name evidence="9" type="ORF">ORQ98_24915</name>
</gene>
<evidence type="ECO:0000313" key="10">
    <source>
        <dbReference type="Proteomes" id="UP001528823"/>
    </source>
</evidence>
<organism evidence="9 10">
    <name type="scientific">Spartinivicinus poritis</name>
    <dbReference type="NCBI Taxonomy" id="2994640"/>
    <lineage>
        <taxon>Bacteria</taxon>
        <taxon>Pseudomonadati</taxon>
        <taxon>Pseudomonadota</taxon>
        <taxon>Gammaproteobacteria</taxon>
        <taxon>Oceanospirillales</taxon>
        <taxon>Zooshikellaceae</taxon>
        <taxon>Spartinivicinus</taxon>
    </lineage>
</organism>
<feature type="transmembrane region" description="Helical" evidence="7">
    <location>
        <begin position="166"/>
        <end position="185"/>
    </location>
</feature>
<feature type="domain" description="Major facilitator superfamily (MFS) profile" evidence="8">
    <location>
        <begin position="12"/>
        <end position="452"/>
    </location>
</feature>
<evidence type="ECO:0000259" key="8">
    <source>
        <dbReference type="PROSITE" id="PS50850"/>
    </source>
</evidence>
<feature type="transmembrane region" description="Helical" evidence="7">
    <location>
        <begin position="327"/>
        <end position="345"/>
    </location>
</feature>
<feature type="transmembrane region" description="Helical" evidence="7">
    <location>
        <begin position="383"/>
        <end position="406"/>
    </location>
</feature>
<dbReference type="InterPro" id="IPR011701">
    <property type="entry name" value="MFS"/>
</dbReference>
<evidence type="ECO:0000256" key="2">
    <source>
        <dbReference type="ARBA" id="ARBA00022448"/>
    </source>
</evidence>
<feature type="transmembrane region" description="Helical" evidence="7">
    <location>
        <begin position="351"/>
        <end position="371"/>
    </location>
</feature>
<evidence type="ECO:0000256" key="4">
    <source>
        <dbReference type="ARBA" id="ARBA00022692"/>
    </source>
</evidence>
<keyword evidence="5 7" id="KW-1133">Transmembrane helix</keyword>
<keyword evidence="2" id="KW-0813">Transport</keyword>
<dbReference type="PROSITE" id="PS50850">
    <property type="entry name" value="MFS"/>
    <property type="match status" value="1"/>
</dbReference>
<dbReference type="CDD" id="cd17321">
    <property type="entry name" value="MFS_MMR_MDR_like"/>
    <property type="match status" value="1"/>
</dbReference>
<evidence type="ECO:0000256" key="5">
    <source>
        <dbReference type="ARBA" id="ARBA00022989"/>
    </source>
</evidence>
<dbReference type="PANTHER" id="PTHR42718">
    <property type="entry name" value="MAJOR FACILITATOR SUPERFAMILY MULTIDRUG TRANSPORTER MFSC"/>
    <property type="match status" value="1"/>
</dbReference>
<reference evidence="9 10" key="1">
    <citation type="submission" date="2022-11" db="EMBL/GenBank/DDBJ databases">
        <title>Spartinivicinus poritis sp. nov., isolated from scleractinian coral Porites lutea.</title>
        <authorList>
            <person name="Zhang G."/>
            <person name="Cai L."/>
            <person name="Wei Q."/>
        </authorList>
    </citation>
    <scope>NUCLEOTIDE SEQUENCE [LARGE SCALE GENOMIC DNA]</scope>
    <source>
        <strain evidence="9 10">A2-2</strain>
    </source>
</reference>
<comment type="subcellular location">
    <subcellularLocation>
        <location evidence="1">Cell membrane</location>
        <topology evidence="1">Multi-pass membrane protein</topology>
    </subcellularLocation>
</comment>
<dbReference type="InterPro" id="IPR020846">
    <property type="entry name" value="MFS_dom"/>
</dbReference>
<evidence type="ECO:0000256" key="6">
    <source>
        <dbReference type="ARBA" id="ARBA00023136"/>
    </source>
</evidence>
<feature type="transmembrane region" description="Helical" evidence="7">
    <location>
        <begin position="103"/>
        <end position="124"/>
    </location>
</feature>
<feature type="transmembrane region" description="Helical" evidence="7">
    <location>
        <begin position="197"/>
        <end position="220"/>
    </location>
</feature>
<feature type="transmembrane region" description="Helical" evidence="7">
    <location>
        <begin position="265"/>
        <end position="290"/>
    </location>
</feature>
<name>A0ABT5UJJ1_9GAMM</name>
<feature type="transmembrane region" description="Helical" evidence="7">
    <location>
        <begin position="136"/>
        <end position="154"/>
    </location>
</feature>
<dbReference type="Gene3D" id="1.20.1720.10">
    <property type="entry name" value="Multidrug resistance protein D"/>
    <property type="match status" value="1"/>
</dbReference>
<keyword evidence="10" id="KW-1185">Reference proteome</keyword>
<keyword evidence="6 7" id="KW-0472">Membrane</keyword>
<evidence type="ECO:0000256" key="3">
    <source>
        <dbReference type="ARBA" id="ARBA00022475"/>
    </source>
</evidence>
<evidence type="ECO:0000313" key="9">
    <source>
        <dbReference type="EMBL" id="MDE1465209.1"/>
    </source>
</evidence>
<evidence type="ECO:0000256" key="1">
    <source>
        <dbReference type="ARBA" id="ARBA00004651"/>
    </source>
</evidence>
<feature type="transmembrane region" description="Helical" evidence="7">
    <location>
        <begin position="296"/>
        <end position="315"/>
    </location>
</feature>
<feature type="transmembrane region" description="Helical" evidence="7">
    <location>
        <begin position="47"/>
        <end position="66"/>
    </location>
</feature>
<dbReference type="PANTHER" id="PTHR42718:SF46">
    <property type="entry name" value="BLR6921 PROTEIN"/>
    <property type="match status" value="1"/>
</dbReference>
<dbReference type="Gene3D" id="1.20.1250.20">
    <property type="entry name" value="MFS general substrate transporter like domains"/>
    <property type="match status" value="1"/>
</dbReference>
<feature type="transmembrane region" description="Helical" evidence="7">
    <location>
        <begin position="226"/>
        <end position="244"/>
    </location>
</feature>
<dbReference type="Proteomes" id="UP001528823">
    <property type="component" value="Unassembled WGS sequence"/>
</dbReference>
<dbReference type="EMBL" id="JAPMOU010000055">
    <property type="protein sequence ID" value="MDE1465209.1"/>
    <property type="molecule type" value="Genomic_DNA"/>
</dbReference>
<dbReference type="InterPro" id="IPR036259">
    <property type="entry name" value="MFS_trans_sf"/>
</dbReference>
<proteinExistence type="predicted"/>
<feature type="transmembrane region" description="Helical" evidence="7">
    <location>
        <begin position="78"/>
        <end position="97"/>
    </location>
</feature>
<keyword evidence="3" id="KW-1003">Cell membrane</keyword>
<keyword evidence="4 7" id="KW-0812">Transmembrane</keyword>
<sequence length="452" mass="47638">MNKKIANSPIFALLAFAAGIFCIQLDAFALNLALPQIGIDLSASEGGLKWVVSVYLLSVGGLMLAAGRLSDQYGYRNILIIGLALFGIASILCALAQSMSVLVIARAIQGAGGACIMPAGLALITNVYPKEKRSKAIGLAIGIGGSATAGGPILGGLVTEAVSWRLIFWLNIPIVLMAIYSAIFVKTEINDTYKTKLIDMRGLFLITLSLAILSLLIDGVSTGGNVNLNILLSMAFVILITMFFSSEKRSSNPLISLEIFKNRNFIVLTVVGAVINAITVVFLFIVPLSLQDVWHLSPYSAGVAFLPPALIMAFGGPIAGRLKTLHAVFVMNVCLGVVAAVFISVPKLSSFVMYLIGITICAIFLGIANALTLVATQSVVSPVVAGTASGITKTIITLAAGLGVVLTGKAADQAIGLSADHTIHSISTSIGWFCFCVFVFLYLYVYGRVYKY</sequence>
<dbReference type="SUPFAM" id="SSF103473">
    <property type="entry name" value="MFS general substrate transporter"/>
    <property type="match status" value="1"/>
</dbReference>
<dbReference type="Pfam" id="PF07690">
    <property type="entry name" value="MFS_1"/>
    <property type="match status" value="1"/>
</dbReference>
<feature type="transmembrane region" description="Helical" evidence="7">
    <location>
        <begin position="426"/>
        <end position="446"/>
    </location>
</feature>
<comment type="caution">
    <text evidence="9">The sequence shown here is derived from an EMBL/GenBank/DDBJ whole genome shotgun (WGS) entry which is preliminary data.</text>
</comment>
<protein>
    <submittedName>
        <fullName evidence="9">MFS transporter</fullName>
    </submittedName>
</protein>